<evidence type="ECO:0000313" key="1">
    <source>
        <dbReference type="EMBL" id="MBO8449769.1"/>
    </source>
</evidence>
<accession>A0A9D9ER73</accession>
<name>A0A9D9ER73_9SPIR</name>
<reference evidence="1" key="2">
    <citation type="journal article" date="2021" name="PeerJ">
        <title>Extensive microbial diversity within the chicken gut microbiome revealed by metagenomics and culture.</title>
        <authorList>
            <person name="Gilroy R."/>
            <person name="Ravi A."/>
            <person name="Getino M."/>
            <person name="Pursley I."/>
            <person name="Horton D.L."/>
            <person name="Alikhan N.F."/>
            <person name="Baker D."/>
            <person name="Gharbi K."/>
            <person name="Hall N."/>
            <person name="Watson M."/>
            <person name="Adriaenssens E.M."/>
            <person name="Foster-Nyarko E."/>
            <person name="Jarju S."/>
            <person name="Secka A."/>
            <person name="Antonio M."/>
            <person name="Oren A."/>
            <person name="Chaudhuri R.R."/>
            <person name="La Ragione R."/>
            <person name="Hildebrand F."/>
            <person name="Pallen M.J."/>
        </authorList>
    </citation>
    <scope>NUCLEOTIDE SEQUENCE</scope>
    <source>
        <strain evidence="1">B3-4054</strain>
    </source>
</reference>
<dbReference type="Proteomes" id="UP000823616">
    <property type="component" value="Unassembled WGS sequence"/>
</dbReference>
<proteinExistence type="predicted"/>
<reference evidence="1" key="1">
    <citation type="submission" date="2020-10" db="EMBL/GenBank/DDBJ databases">
        <authorList>
            <person name="Gilroy R."/>
        </authorList>
    </citation>
    <scope>NUCLEOTIDE SEQUENCE</scope>
    <source>
        <strain evidence="1">B3-4054</strain>
    </source>
</reference>
<gene>
    <name evidence="1" type="ORF">IAA96_01535</name>
</gene>
<dbReference type="InterPro" id="IPR036086">
    <property type="entry name" value="ParB/Sulfiredoxin_sf"/>
</dbReference>
<dbReference type="EMBL" id="JADIMS010000028">
    <property type="protein sequence ID" value="MBO8449769.1"/>
    <property type="molecule type" value="Genomic_DNA"/>
</dbReference>
<feature type="non-terminal residue" evidence="1">
    <location>
        <position position="170"/>
    </location>
</feature>
<dbReference type="AlphaFoldDB" id="A0A9D9ER73"/>
<organism evidence="1 2">
    <name type="scientific">Candidatus Avitreponema avistercoris</name>
    <dbReference type="NCBI Taxonomy" id="2840705"/>
    <lineage>
        <taxon>Bacteria</taxon>
        <taxon>Pseudomonadati</taxon>
        <taxon>Spirochaetota</taxon>
        <taxon>Spirochaetia</taxon>
        <taxon>Spirochaetales</taxon>
        <taxon>Candidatus Avitreponema</taxon>
    </lineage>
</organism>
<sequence length="170" mass="19813">MSDFIKQKADEDFTKARNKALLYEIQNFLKPEKRRMLSLQDVKEILKPKGEVYIGMQTVPIEKIVGSEGRYQDFDNHFLPKANHLRQRWSRVDEAHLSDIQLPPIVLYELGGLYFVRDGNHRVSVARMQGVSFIDAEVISLQSEIMLPANVTPENLCREVIKYEKRLFYA</sequence>
<dbReference type="SUPFAM" id="SSF110849">
    <property type="entry name" value="ParB/Sulfiredoxin"/>
    <property type="match status" value="1"/>
</dbReference>
<protein>
    <submittedName>
        <fullName evidence="1">Transcriptional regulator</fullName>
    </submittedName>
</protein>
<comment type="caution">
    <text evidence="1">The sequence shown here is derived from an EMBL/GenBank/DDBJ whole genome shotgun (WGS) entry which is preliminary data.</text>
</comment>
<evidence type="ECO:0000313" key="2">
    <source>
        <dbReference type="Proteomes" id="UP000823616"/>
    </source>
</evidence>